<feature type="transmembrane region" description="Helical" evidence="1">
    <location>
        <begin position="6"/>
        <end position="27"/>
    </location>
</feature>
<name>A0A5M8RJ85_9BACI</name>
<gene>
    <name evidence="2" type="ORF">DX927_23015</name>
</gene>
<proteinExistence type="predicted"/>
<dbReference type="EMBL" id="QSND01000007">
    <property type="protein sequence ID" value="KAA6446926.1"/>
    <property type="molecule type" value="Genomic_DNA"/>
</dbReference>
<dbReference type="Proteomes" id="UP000324326">
    <property type="component" value="Unassembled WGS sequence"/>
</dbReference>
<dbReference type="RefSeq" id="WP_150149959.1">
    <property type="nucleotide sequence ID" value="NZ_QSND01000007.1"/>
</dbReference>
<dbReference type="AlphaFoldDB" id="A0A5M8RJ85"/>
<reference evidence="2 3" key="1">
    <citation type="submission" date="2018-08" db="EMBL/GenBank/DDBJ databases">
        <title>Bacillus phenotypic plasticity.</title>
        <authorList>
            <person name="Hurtado E."/>
        </authorList>
    </citation>
    <scope>NUCLEOTIDE SEQUENCE [LARGE SCALE GENOMIC DNA]</scope>
    <source>
        <strain evidence="2 3">427</strain>
    </source>
</reference>
<sequence length="61" mass="6644">MELSTFSWSVLASLVATALIGGASVIYKKKSKGTIKQKGDGNTAYMNSIVYNERKEDKKGE</sequence>
<keyword evidence="1" id="KW-0812">Transmembrane</keyword>
<keyword evidence="1" id="KW-0472">Membrane</keyword>
<accession>A0A5M8RJ85</accession>
<evidence type="ECO:0000256" key="1">
    <source>
        <dbReference type="SAM" id="Phobius"/>
    </source>
</evidence>
<protein>
    <submittedName>
        <fullName evidence="2">Uncharacterized protein</fullName>
    </submittedName>
</protein>
<organism evidence="2 3">
    <name type="scientific">Bacillus swezeyi</name>
    <dbReference type="NCBI Taxonomy" id="1925020"/>
    <lineage>
        <taxon>Bacteria</taxon>
        <taxon>Bacillati</taxon>
        <taxon>Bacillota</taxon>
        <taxon>Bacilli</taxon>
        <taxon>Bacillales</taxon>
        <taxon>Bacillaceae</taxon>
        <taxon>Bacillus</taxon>
    </lineage>
</organism>
<evidence type="ECO:0000313" key="3">
    <source>
        <dbReference type="Proteomes" id="UP000324326"/>
    </source>
</evidence>
<evidence type="ECO:0000313" key="2">
    <source>
        <dbReference type="EMBL" id="KAA6446926.1"/>
    </source>
</evidence>
<keyword evidence="1" id="KW-1133">Transmembrane helix</keyword>
<comment type="caution">
    <text evidence="2">The sequence shown here is derived from an EMBL/GenBank/DDBJ whole genome shotgun (WGS) entry which is preliminary data.</text>
</comment>